<dbReference type="InterPro" id="IPR050278">
    <property type="entry name" value="Serine_Prot_S9B/DPPIV"/>
</dbReference>
<dbReference type="Pfam" id="PF00930">
    <property type="entry name" value="DPPIV_N"/>
    <property type="match status" value="1"/>
</dbReference>
<evidence type="ECO:0000259" key="2">
    <source>
        <dbReference type="Pfam" id="PF00930"/>
    </source>
</evidence>
<feature type="domain" description="Dipeptidylpeptidase IV N-terminal" evidence="2">
    <location>
        <begin position="125"/>
        <end position="470"/>
    </location>
</feature>
<evidence type="ECO:0000259" key="1">
    <source>
        <dbReference type="Pfam" id="PF00326"/>
    </source>
</evidence>
<dbReference type="SUPFAM" id="SSF53474">
    <property type="entry name" value="alpha/beta-Hydrolases"/>
    <property type="match status" value="1"/>
</dbReference>
<dbReference type="InterPro" id="IPR001375">
    <property type="entry name" value="Peptidase_S9_cat"/>
</dbReference>
<proteinExistence type="predicted"/>
<dbReference type="Gene3D" id="2.140.10.30">
    <property type="entry name" value="Dipeptidylpeptidase IV, N-terminal domain"/>
    <property type="match status" value="1"/>
</dbReference>
<keyword evidence="4" id="KW-1185">Reference proteome</keyword>
<accession>A0ABT8KKH4</accession>
<evidence type="ECO:0000313" key="4">
    <source>
        <dbReference type="Proteomes" id="UP001172082"/>
    </source>
</evidence>
<dbReference type="PANTHER" id="PTHR11731:SF118">
    <property type="entry name" value="BLR1971 PROTEIN"/>
    <property type="match status" value="1"/>
</dbReference>
<dbReference type="PANTHER" id="PTHR11731">
    <property type="entry name" value="PROTEASE FAMILY S9B,C DIPEPTIDYL-PEPTIDASE IV-RELATED"/>
    <property type="match status" value="1"/>
</dbReference>
<dbReference type="Gene3D" id="3.40.50.1820">
    <property type="entry name" value="alpha/beta hydrolase"/>
    <property type="match status" value="1"/>
</dbReference>
<dbReference type="Pfam" id="PF00326">
    <property type="entry name" value="Peptidase_S9"/>
    <property type="match status" value="1"/>
</dbReference>
<dbReference type="SUPFAM" id="SSF82171">
    <property type="entry name" value="DPP6 N-terminal domain-like"/>
    <property type="match status" value="1"/>
</dbReference>
<evidence type="ECO:0000313" key="3">
    <source>
        <dbReference type="EMBL" id="MDN5200085.1"/>
    </source>
</evidence>
<reference evidence="3" key="1">
    <citation type="submission" date="2023-06" db="EMBL/GenBank/DDBJ databases">
        <title>Genomic of Parafulvivirga corallium.</title>
        <authorList>
            <person name="Wang G."/>
        </authorList>
    </citation>
    <scope>NUCLEOTIDE SEQUENCE</scope>
    <source>
        <strain evidence="3">BMA10</strain>
    </source>
</reference>
<dbReference type="EMBL" id="JAUJEA010000001">
    <property type="protein sequence ID" value="MDN5200085.1"/>
    <property type="molecule type" value="Genomic_DNA"/>
</dbReference>
<feature type="domain" description="Peptidase S9 prolyl oligopeptidase catalytic" evidence="1">
    <location>
        <begin position="560"/>
        <end position="751"/>
    </location>
</feature>
<comment type="caution">
    <text evidence="3">The sequence shown here is derived from an EMBL/GenBank/DDBJ whole genome shotgun (WGS) entry which is preliminary data.</text>
</comment>
<dbReference type="PROSITE" id="PS51257">
    <property type="entry name" value="PROKAR_LIPOPROTEIN"/>
    <property type="match status" value="1"/>
</dbReference>
<sequence length="765" mass="87442">MTGKRPFFMVAFTVLAALVIFGCEVKNDPIVTKGDYERAQSFLSQNVRKLVFNSYVTPNWIKSDTSFWYMVTTRQGKQFYLADVLNKTKNPAFDHERLAKALADSISAGDLPFNYIEFVEDNGKVQFERSDTVYRVDLNTYELEKEAKAKSGNREKGVLSPDGKWRAFAKDHNLFIKSVADGREIQLSRDGIKNHEYGTYTPWYRIVNESEKQAIEPALSLSWSPDSKKIFANKHDTRTARKLYLWQSVPDKGFRAVSHSYERALPGEDSVTLEEPHIFDIATNSTVAIDVEPYSGICNWGNWNWFGESSDKLYYVQRSRGFKSVALVEANAANGKVREVLKEERETYVNPLNFDYRLLEDTKEVIWVSEKDGWNHLYLYDWETGELKNQITKGEFVVKSIYRVDEENRKIYFTAGGREPDRDPYLDHFYHVNFDGSELTLLTPEPAFHDVSLSADGAYFVDNFSRVDLAPKSVLRSSSDGSIIIELEEADIDDLLATGWQYPEPFSVKARDGETDIYGVIYRPSNFDPSKKYPVIDGTYSGPQAVRTPKTFYRGYRNDDQPLAELGFVVVTVDGLGTAQRSKKFHDFSYKNLGDIGSEDHIKAIKELAQKYPYIDVERVGIYGHSAGGYDAARALLKHPDFYKVGVSSAGNHDHRIAKAWWPELYMGYPEGPEYAEQSNMKLAENLEGKLLLVHGDMDNNVNPAETIRLADALIKANKDFDLLILPNQTHNLGGHQYFRRKRWDYFVENLQGAIPPKNFEITFQ</sequence>
<dbReference type="Proteomes" id="UP001172082">
    <property type="component" value="Unassembled WGS sequence"/>
</dbReference>
<gene>
    <name evidence="3" type="ORF">QQ008_01900</name>
</gene>
<protein>
    <submittedName>
        <fullName evidence="3">DPP IV N-terminal domain-containing protein</fullName>
    </submittedName>
</protein>
<organism evidence="3 4">
    <name type="scientific">Splendidivirga corallicola</name>
    <dbReference type="NCBI Taxonomy" id="3051826"/>
    <lineage>
        <taxon>Bacteria</taxon>
        <taxon>Pseudomonadati</taxon>
        <taxon>Bacteroidota</taxon>
        <taxon>Cytophagia</taxon>
        <taxon>Cytophagales</taxon>
        <taxon>Splendidivirgaceae</taxon>
        <taxon>Splendidivirga</taxon>
    </lineage>
</organism>
<dbReference type="RefSeq" id="WP_346750112.1">
    <property type="nucleotide sequence ID" value="NZ_JAUJEA010000001.1"/>
</dbReference>
<dbReference type="InterPro" id="IPR029058">
    <property type="entry name" value="AB_hydrolase_fold"/>
</dbReference>
<name>A0ABT8KKH4_9BACT</name>
<dbReference type="InterPro" id="IPR002469">
    <property type="entry name" value="Peptidase_S9B_N"/>
</dbReference>